<proteinExistence type="predicted"/>
<dbReference type="GO" id="GO:0003677">
    <property type="term" value="F:DNA binding"/>
    <property type="evidence" value="ECO:0007669"/>
    <property type="project" value="InterPro"/>
</dbReference>
<sequence length="86" mass="9324">MKPLTPGRSSGRIARDGLFALWWLAALRGLRRGEICGLRWVDLDLEGGALTAHQQVCQINGRVHIGPVKTPAGNAPSPLTRQRSPC</sequence>
<accession>A0A6F8YF89</accession>
<keyword evidence="4" id="KW-1185">Reference proteome</keyword>
<protein>
    <recommendedName>
        <fullName evidence="5">Tyr recombinase domain-containing protein</fullName>
    </recommendedName>
</protein>
<dbReference type="AlphaFoldDB" id="A0A6F8YF89"/>
<feature type="compositionally biased region" description="Polar residues" evidence="2">
    <location>
        <begin position="77"/>
        <end position="86"/>
    </location>
</feature>
<organism evidence="3 4">
    <name type="scientific">Phytohabitans suffuscus</name>
    <dbReference type="NCBI Taxonomy" id="624315"/>
    <lineage>
        <taxon>Bacteria</taxon>
        <taxon>Bacillati</taxon>
        <taxon>Actinomycetota</taxon>
        <taxon>Actinomycetes</taxon>
        <taxon>Micromonosporales</taxon>
        <taxon>Micromonosporaceae</taxon>
    </lineage>
</organism>
<reference evidence="3 4" key="1">
    <citation type="submission" date="2020-03" db="EMBL/GenBank/DDBJ databases">
        <title>Whole genome shotgun sequence of Phytohabitans suffuscus NBRC 105367.</title>
        <authorList>
            <person name="Komaki H."/>
            <person name="Tamura T."/>
        </authorList>
    </citation>
    <scope>NUCLEOTIDE SEQUENCE [LARGE SCALE GENOMIC DNA]</scope>
    <source>
        <strain evidence="3 4">NBRC 105367</strain>
    </source>
</reference>
<dbReference type="KEGG" id="psuu:Psuf_020750"/>
<evidence type="ECO:0008006" key="5">
    <source>
        <dbReference type="Google" id="ProtNLM"/>
    </source>
</evidence>
<dbReference type="InterPro" id="IPR011010">
    <property type="entry name" value="DNA_brk_join_enz"/>
</dbReference>
<feature type="region of interest" description="Disordered" evidence="2">
    <location>
        <begin position="67"/>
        <end position="86"/>
    </location>
</feature>
<dbReference type="Proteomes" id="UP000503011">
    <property type="component" value="Chromosome"/>
</dbReference>
<evidence type="ECO:0000313" key="4">
    <source>
        <dbReference type="Proteomes" id="UP000503011"/>
    </source>
</evidence>
<reference evidence="3 4" key="2">
    <citation type="submission" date="2020-03" db="EMBL/GenBank/DDBJ databases">
        <authorList>
            <person name="Ichikawa N."/>
            <person name="Kimura A."/>
            <person name="Kitahashi Y."/>
            <person name="Uohara A."/>
        </authorList>
    </citation>
    <scope>NUCLEOTIDE SEQUENCE [LARGE SCALE GENOMIC DNA]</scope>
    <source>
        <strain evidence="3 4">NBRC 105367</strain>
    </source>
</reference>
<dbReference type="InterPro" id="IPR013762">
    <property type="entry name" value="Integrase-like_cat_sf"/>
</dbReference>
<dbReference type="Gene3D" id="1.10.443.10">
    <property type="entry name" value="Intergrase catalytic core"/>
    <property type="match status" value="1"/>
</dbReference>
<evidence type="ECO:0000313" key="3">
    <source>
        <dbReference type="EMBL" id="BCB84762.1"/>
    </source>
</evidence>
<dbReference type="EMBL" id="AP022871">
    <property type="protein sequence ID" value="BCB84762.1"/>
    <property type="molecule type" value="Genomic_DNA"/>
</dbReference>
<name>A0A6F8YF89_9ACTN</name>
<dbReference type="SUPFAM" id="SSF56349">
    <property type="entry name" value="DNA breaking-rejoining enzymes"/>
    <property type="match status" value="1"/>
</dbReference>
<evidence type="ECO:0000256" key="2">
    <source>
        <dbReference type="SAM" id="MobiDB-lite"/>
    </source>
</evidence>
<dbReference type="GO" id="GO:0006310">
    <property type="term" value="P:DNA recombination"/>
    <property type="evidence" value="ECO:0007669"/>
    <property type="project" value="UniProtKB-KW"/>
</dbReference>
<evidence type="ECO:0000256" key="1">
    <source>
        <dbReference type="ARBA" id="ARBA00023172"/>
    </source>
</evidence>
<dbReference type="GO" id="GO:0015074">
    <property type="term" value="P:DNA integration"/>
    <property type="evidence" value="ECO:0007669"/>
    <property type="project" value="InterPro"/>
</dbReference>
<gene>
    <name evidence="3" type="ORF">Psuf_020750</name>
</gene>
<keyword evidence="1" id="KW-0233">DNA recombination</keyword>